<evidence type="ECO:0000256" key="1">
    <source>
        <dbReference type="SAM" id="MobiDB-lite"/>
    </source>
</evidence>
<dbReference type="OrthoDB" id="1897217at2759"/>
<dbReference type="GO" id="GO:0009536">
    <property type="term" value="C:plastid"/>
    <property type="evidence" value="ECO:0007669"/>
    <property type="project" value="TreeGrafter"/>
</dbReference>
<feature type="region of interest" description="Disordered" evidence="1">
    <location>
        <begin position="158"/>
        <end position="207"/>
    </location>
</feature>
<keyword evidence="3" id="KW-1185">Reference proteome</keyword>
<organism evidence="2 3">
    <name type="scientific">Dorcoceras hygrometricum</name>
    <dbReference type="NCBI Taxonomy" id="472368"/>
    <lineage>
        <taxon>Eukaryota</taxon>
        <taxon>Viridiplantae</taxon>
        <taxon>Streptophyta</taxon>
        <taxon>Embryophyta</taxon>
        <taxon>Tracheophyta</taxon>
        <taxon>Spermatophyta</taxon>
        <taxon>Magnoliopsida</taxon>
        <taxon>eudicotyledons</taxon>
        <taxon>Gunneridae</taxon>
        <taxon>Pentapetalae</taxon>
        <taxon>asterids</taxon>
        <taxon>lamiids</taxon>
        <taxon>Lamiales</taxon>
        <taxon>Gesneriaceae</taxon>
        <taxon>Didymocarpoideae</taxon>
        <taxon>Trichosporeae</taxon>
        <taxon>Loxocarpinae</taxon>
        <taxon>Dorcoceras</taxon>
    </lineage>
</organism>
<dbReference type="AlphaFoldDB" id="A0A2Z7B732"/>
<dbReference type="Proteomes" id="UP000250235">
    <property type="component" value="Unassembled WGS sequence"/>
</dbReference>
<dbReference type="EMBL" id="KV010626">
    <property type="protein sequence ID" value="KZV27525.1"/>
    <property type="molecule type" value="Genomic_DNA"/>
</dbReference>
<evidence type="ECO:0000313" key="2">
    <source>
        <dbReference type="EMBL" id="KZV27525.1"/>
    </source>
</evidence>
<gene>
    <name evidence="2" type="ORF">F511_04576</name>
</gene>
<accession>A0A2Z7B732</accession>
<dbReference type="PANTHER" id="PTHR38357:SF1">
    <property type="entry name" value="EXPRESSED PROTEIN"/>
    <property type="match status" value="1"/>
</dbReference>
<protein>
    <submittedName>
        <fullName evidence="2">Uncharacterized protein</fullName>
    </submittedName>
</protein>
<evidence type="ECO:0000313" key="3">
    <source>
        <dbReference type="Proteomes" id="UP000250235"/>
    </source>
</evidence>
<sequence>MNLAANMINSNSKMVPMSFRRTFASISSSHRMAAGGSDWKIPARDRPITFGKHRGKMLGSLPSSYLKWVSKNLRSGDTQEWAKLADEVLLDSVYKDRIEWELAENVLNGNNVGYSSSGNKSVSALLEMSERFGWDNEDKVGWSKIDFGLLGTSKGGRIPRRSAVPSVENGGRDRGRVVNRPGGDRGRVVNRPGGDEEDTGSNRLASSFPGREALLNKVRSTRGFRLRDAGH</sequence>
<dbReference type="PANTHER" id="PTHR38357">
    <property type="entry name" value="EXPRESSED PROTEIN"/>
    <property type="match status" value="1"/>
</dbReference>
<proteinExistence type="predicted"/>
<reference evidence="2 3" key="1">
    <citation type="journal article" date="2015" name="Proc. Natl. Acad. Sci. U.S.A.">
        <title>The resurrection genome of Boea hygrometrica: A blueprint for survival of dehydration.</title>
        <authorList>
            <person name="Xiao L."/>
            <person name="Yang G."/>
            <person name="Zhang L."/>
            <person name="Yang X."/>
            <person name="Zhao S."/>
            <person name="Ji Z."/>
            <person name="Zhou Q."/>
            <person name="Hu M."/>
            <person name="Wang Y."/>
            <person name="Chen M."/>
            <person name="Xu Y."/>
            <person name="Jin H."/>
            <person name="Xiao X."/>
            <person name="Hu G."/>
            <person name="Bao F."/>
            <person name="Hu Y."/>
            <person name="Wan P."/>
            <person name="Li L."/>
            <person name="Deng X."/>
            <person name="Kuang T."/>
            <person name="Xiang C."/>
            <person name="Zhu J.K."/>
            <person name="Oliver M.J."/>
            <person name="He Y."/>
        </authorList>
    </citation>
    <scope>NUCLEOTIDE SEQUENCE [LARGE SCALE GENOMIC DNA]</scope>
    <source>
        <strain evidence="3">cv. XS01</strain>
    </source>
</reference>
<feature type="compositionally biased region" description="Basic and acidic residues" evidence="1">
    <location>
        <begin position="170"/>
        <end position="187"/>
    </location>
</feature>
<name>A0A2Z7B732_9LAMI</name>